<reference evidence="2" key="1">
    <citation type="submission" date="2022-11" db="EMBL/GenBank/DDBJ databases">
        <title>Robbsia betulipollinis sp. nov., isolated from pollen of birch (Betula pendula).</title>
        <authorList>
            <person name="Shi H."/>
            <person name="Ambika Manirajan B."/>
            <person name="Ratering S."/>
            <person name="Geissler-Plaum R."/>
            <person name="Schnell S."/>
        </authorList>
    </citation>
    <scope>NUCLEOTIDE SEQUENCE</scope>
    <source>
        <strain evidence="2">Bb-Pol-6</strain>
    </source>
</reference>
<organism evidence="2 3">
    <name type="scientific">Robbsia betulipollinis</name>
    <dbReference type="NCBI Taxonomy" id="2981849"/>
    <lineage>
        <taxon>Bacteria</taxon>
        <taxon>Pseudomonadati</taxon>
        <taxon>Pseudomonadota</taxon>
        <taxon>Betaproteobacteria</taxon>
        <taxon>Burkholderiales</taxon>
        <taxon>Burkholderiaceae</taxon>
        <taxon>Robbsia</taxon>
    </lineage>
</organism>
<comment type="caution">
    <text evidence="2">The sequence shown here is derived from an EMBL/GenBank/DDBJ whole genome shotgun (WGS) entry which is preliminary data.</text>
</comment>
<name>A0ABT3ZNG8_9BURK</name>
<evidence type="ECO:0000313" key="3">
    <source>
        <dbReference type="Proteomes" id="UP001082899"/>
    </source>
</evidence>
<accession>A0ABT3ZNG8</accession>
<keyword evidence="1" id="KW-1133">Transmembrane helix</keyword>
<feature type="transmembrane region" description="Helical" evidence="1">
    <location>
        <begin position="198"/>
        <end position="222"/>
    </location>
</feature>
<keyword evidence="1" id="KW-0472">Membrane</keyword>
<evidence type="ECO:0000313" key="2">
    <source>
        <dbReference type="EMBL" id="MCY0387857.1"/>
    </source>
</evidence>
<proteinExistence type="predicted"/>
<dbReference type="EMBL" id="JAPMXC010000001">
    <property type="protein sequence ID" value="MCY0387857.1"/>
    <property type="molecule type" value="Genomic_DNA"/>
</dbReference>
<protein>
    <recommendedName>
        <fullName evidence="4">Type 4b pilus protein PilO2</fullName>
    </recommendedName>
</protein>
<gene>
    <name evidence="2" type="ORF">OVY01_11545</name>
</gene>
<keyword evidence="3" id="KW-1185">Reference proteome</keyword>
<dbReference type="RefSeq" id="WP_267847567.1">
    <property type="nucleotide sequence ID" value="NZ_JAPMXC010000001.1"/>
</dbReference>
<sequence>MARYVSDIGDIGGIGGDLMVELTWENLLGVDKEAREIGDLCARRDADRVVVITDDLGLRTAGLVGREDARADPETSAIYALAGILAGRSAGRPLVFLHALDARENDTLLIAVKAGRPEIDRVLPLPGALREAERFIETLDDDCRLCGTHSVPGTVAEPMPLPSGATLSDTERNRYRIVRQHTRFARRTVTLRARRTQVLAAGGGVLALALVGVSAGIATRLWRRPPSPAAPRAALPTDAVALHRQRVAHAMAQARKAPGRAHAARMVALLRDLPIDAARWRLAEMRCVDDTCSILWRRHPGGTLEDLLDVRPAAQPCEDDFDRAAEHIAWHDDTSAAAPASLALQKREDFYRIANSRAQRLRDAGLAMELGPTSPIVAMPSDVALPASVPVPAKGEWAVSGHLAFIDSVPGLLGRTGNMSVREMTIETDPTPPRFRAAGDFYVE</sequence>
<keyword evidence="1" id="KW-0812">Transmembrane</keyword>
<evidence type="ECO:0000256" key="1">
    <source>
        <dbReference type="SAM" id="Phobius"/>
    </source>
</evidence>
<evidence type="ECO:0008006" key="4">
    <source>
        <dbReference type="Google" id="ProtNLM"/>
    </source>
</evidence>
<dbReference type="Proteomes" id="UP001082899">
    <property type="component" value="Unassembled WGS sequence"/>
</dbReference>